<dbReference type="RefSeq" id="WP_253744431.1">
    <property type="nucleotide sequence ID" value="NZ_BAABKA010000015.1"/>
</dbReference>
<keyword evidence="3" id="KW-1185">Reference proteome</keyword>
<keyword evidence="1" id="KW-0472">Membrane</keyword>
<feature type="transmembrane region" description="Helical" evidence="1">
    <location>
        <begin position="15"/>
        <end position="34"/>
    </location>
</feature>
<proteinExistence type="predicted"/>
<keyword evidence="1" id="KW-0812">Transmembrane</keyword>
<comment type="caution">
    <text evidence="2">The sequence shown here is derived from an EMBL/GenBank/DDBJ whole genome shotgun (WGS) entry which is preliminary data.</text>
</comment>
<dbReference type="Proteomes" id="UP001139648">
    <property type="component" value="Unassembled WGS sequence"/>
</dbReference>
<organism evidence="2 3">
    <name type="scientific">Nonomuraea thailandensis</name>
    <dbReference type="NCBI Taxonomy" id="1188745"/>
    <lineage>
        <taxon>Bacteria</taxon>
        <taxon>Bacillati</taxon>
        <taxon>Actinomycetota</taxon>
        <taxon>Actinomycetes</taxon>
        <taxon>Streptosporangiales</taxon>
        <taxon>Streptosporangiaceae</taxon>
        <taxon>Nonomuraea</taxon>
    </lineage>
</organism>
<accession>A0A9X2K559</accession>
<gene>
    <name evidence="2" type="ORF">HD597_004316</name>
</gene>
<name>A0A9X2K559_9ACTN</name>
<evidence type="ECO:0000313" key="2">
    <source>
        <dbReference type="EMBL" id="MCP2357296.1"/>
    </source>
</evidence>
<keyword evidence="1" id="KW-1133">Transmembrane helix</keyword>
<evidence type="ECO:0000256" key="1">
    <source>
        <dbReference type="SAM" id="Phobius"/>
    </source>
</evidence>
<dbReference type="AlphaFoldDB" id="A0A9X2K559"/>
<protein>
    <submittedName>
        <fullName evidence="2">Uncharacterized protein</fullName>
    </submittedName>
</protein>
<reference evidence="2" key="1">
    <citation type="submission" date="2022-06" db="EMBL/GenBank/DDBJ databases">
        <title>Sequencing the genomes of 1000 actinobacteria strains.</title>
        <authorList>
            <person name="Klenk H.-P."/>
        </authorList>
    </citation>
    <scope>NUCLEOTIDE SEQUENCE</scope>
    <source>
        <strain evidence="2">DSM 46694</strain>
    </source>
</reference>
<sequence>MPPIQIASPITSPSIIALTAVVTAAAIWLIILAARLTRNPRNRPGISVDLVDQARELKALGQIQEAVFLVRGETGMSQRAAARFVNRL</sequence>
<dbReference type="EMBL" id="JAMZEB010000002">
    <property type="protein sequence ID" value="MCP2357296.1"/>
    <property type="molecule type" value="Genomic_DNA"/>
</dbReference>
<evidence type="ECO:0000313" key="3">
    <source>
        <dbReference type="Proteomes" id="UP001139648"/>
    </source>
</evidence>